<gene>
    <name evidence="4" type="ORF">TeGR_g9047</name>
</gene>
<dbReference type="InterPro" id="IPR046342">
    <property type="entry name" value="CBS_dom_sf"/>
</dbReference>
<feature type="region of interest" description="Disordered" evidence="2">
    <location>
        <begin position="912"/>
        <end position="982"/>
    </location>
</feature>
<feature type="compositionally biased region" description="Gly residues" evidence="2">
    <location>
        <begin position="1064"/>
        <end position="1075"/>
    </location>
</feature>
<dbReference type="Proteomes" id="UP001165060">
    <property type="component" value="Unassembled WGS sequence"/>
</dbReference>
<evidence type="ECO:0000313" key="4">
    <source>
        <dbReference type="EMBL" id="GMI43988.1"/>
    </source>
</evidence>
<feature type="region of interest" description="Disordered" evidence="2">
    <location>
        <begin position="1043"/>
        <end position="1116"/>
    </location>
</feature>
<dbReference type="Pfam" id="PF00571">
    <property type="entry name" value="CBS"/>
    <property type="match status" value="1"/>
</dbReference>
<feature type="compositionally biased region" description="Low complexity" evidence="2">
    <location>
        <begin position="1096"/>
        <end position="1106"/>
    </location>
</feature>
<evidence type="ECO:0000259" key="3">
    <source>
        <dbReference type="PROSITE" id="PS51371"/>
    </source>
</evidence>
<dbReference type="PROSITE" id="PS51371">
    <property type="entry name" value="CBS"/>
    <property type="match status" value="1"/>
</dbReference>
<keyword evidence="5" id="KW-1185">Reference proteome</keyword>
<feature type="compositionally biased region" description="Low complexity" evidence="2">
    <location>
        <begin position="714"/>
        <end position="727"/>
    </location>
</feature>
<dbReference type="SUPFAM" id="SSF54631">
    <property type="entry name" value="CBS-domain pair"/>
    <property type="match status" value="1"/>
</dbReference>
<feature type="region of interest" description="Disordered" evidence="2">
    <location>
        <begin position="663"/>
        <end position="742"/>
    </location>
</feature>
<accession>A0ABQ6N8F4</accession>
<proteinExistence type="predicted"/>
<evidence type="ECO:0000313" key="5">
    <source>
        <dbReference type="Proteomes" id="UP001165060"/>
    </source>
</evidence>
<dbReference type="Gene3D" id="3.10.580.10">
    <property type="entry name" value="CBS-domain"/>
    <property type="match status" value="1"/>
</dbReference>
<organism evidence="4 5">
    <name type="scientific">Tetraparma gracilis</name>
    <dbReference type="NCBI Taxonomy" id="2962635"/>
    <lineage>
        <taxon>Eukaryota</taxon>
        <taxon>Sar</taxon>
        <taxon>Stramenopiles</taxon>
        <taxon>Ochrophyta</taxon>
        <taxon>Bolidophyceae</taxon>
        <taxon>Parmales</taxon>
        <taxon>Triparmaceae</taxon>
        <taxon>Tetraparma</taxon>
    </lineage>
</organism>
<dbReference type="InterPro" id="IPR000644">
    <property type="entry name" value="CBS_dom"/>
</dbReference>
<feature type="region of interest" description="Disordered" evidence="2">
    <location>
        <begin position="1"/>
        <end position="20"/>
    </location>
</feature>
<feature type="compositionally biased region" description="Polar residues" evidence="2">
    <location>
        <begin position="691"/>
        <end position="702"/>
    </location>
</feature>
<dbReference type="CDD" id="cd02205">
    <property type="entry name" value="CBS_pair_SF"/>
    <property type="match status" value="1"/>
</dbReference>
<comment type="caution">
    <text evidence="4">The sequence shown here is derived from an EMBL/GenBank/DDBJ whole genome shotgun (WGS) entry which is preliminary data.</text>
</comment>
<feature type="region of interest" description="Disordered" evidence="2">
    <location>
        <begin position="838"/>
        <end position="870"/>
    </location>
</feature>
<feature type="domain" description="CBS" evidence="3">
    <location>
        <begin position="979"/>
        <end position="1036"/>
    </location>
</feature>
<keyword evidence="1" id="KW-0129">CBS domain</keyword>
<name>A0ABQ6N8F4_9STRA</name>
<sequence>MGAAYATPHGENDRSHNSHDVPMYENISEYQQTKMPMLEECLETWKECYSSKRLVTHPEFDSIFGPILGDPDEHFPLFTGDDVKRRLKVKQAAIAAFKKANPDAEKQAMSSRASARRGTRSGSVAFRGSISQGSGGSISAAMGFGFMAAADSNMSVAKMALQSSLIYKNQSKKATATPQQLEKYKKGAVVDVYEVFTVLALLADEELESKFMFVFKMFARNGSKQGGVDVKQFQDLIARTSVVVYKLLGHSQPDTKYSDIAVLSLYGKPSQQHRDVLTFKDFWEWCQDEVEVAVYMQKVLQYSLTQSNMYKQETTLNTDSYLANSKLMEGDDDEPDENASGIAKARPILYKDLVKHMSTKRWWEEVVVSKESDMALPTLRRLLEGDSTATLVFQEKRYIGLCDCMELACNLMMRWKNQNIRPNMRNSFHESLNSIRKASVSASNPFTFVASQFGYTPLDLCIATPIVKKIAPKVEGTEADVKKNEAERKAAGLSPIAATRTIDSNEPKIRLVAKACLTSHFAWNMVYRFATGERSVPVASAADDKRDSFVHIMTQGEMAQWLSRRMFVFGDDAKSNLLRLVQKFPGFVRSPVVRARDDNAKDCFLAMCEKRCETVAIINPSNDKFEGELRIEDIRNFARNSDNDTDLEGKEFDGMAAALQAFGQGGGRSSGLAGRVPKESPKQRILRRINRSTPKASPNSSPVPEKRSLGLPGGSSRSPRGSAGRSPQSMQMQSVEAEALEERKKAEAKGEIYLTGDAREDDAAFRCFGSLLMPVSEYLNDCKCESGRDAEVAQLKDAWGVGGVVKAVAKMKRGFLRPSRPGGLEKGESHSARAFRRLHGGAEGGAGEEEKKEEKEKGDEKKGDANKAEPEKKKLGWGLLKESVATGIEVGEGGEVKRKNMISIAQVIKTARQAQKSGGMGGLKQKILEQERKEEREEREREERERREREEEEEESSEREGGGGRKKKVVGPDGSFRVGLRPDGTVKMRDSLADALAIMADEGKGRIFVLDTNDTVVGVITMTDVCRLALAKNEDTVCEMVAKEQEGEGSDDEEGEGEGEEGGGEGGGGGVGEGGGEAKKEGEEVKKEGEGPPPAAAEAAAKEPAAGAGGGGEEVLTPDSFAAAYASPVVNAGRKRADTGQISDVVNIAERPMITIRKSQVFDELLEEGDGDDDEDEDDET</sequence>
<feature type="compositionally biased region" description="Basic and acidic residues" evidence="2">
    <location>
        <begin position="10"/>
        <end position="19"/>
    </location>
</feature>
<dbReference type="EMBL" id="BRYB01002376">
    <property type="protein sequence ID" value="GMI43988.1"/>
    <property type="molecule type" value="Genomic_DNA"/>
</dbReference>
<feature type="compositionally biased region" description="Basic and acidic residues" evidence="2">
    <location>
        <begin position="926"/>
        <end position="949"/>
    </location>
</feature>
<feature type="compositionally biased region" description="Basic and acidic residues" evidence="2">
    <location>
        <begin position="1076"/>
        <end position="1090"/>
    </location>
</feature>
<evidence type="ECO:0000256" key="2">
    <source>
        <dbReference type="SAM" id="MobiDB-lite"/>
    </source>
</evidence>
<feature type="compositionally biased region" description="Basic and acidic residues" evidence="2">
    <location>
        <begin position="848"/>
        <end position="870"/>
    </location>
</feature>
<protein>
    <recommendedName>
        <fullName evidence="3">CBS domain-containing protein</fullName>
    </recommendedName>
</protein>
<reference evidence="4 5" key="1">
    <citation type="journal article" date="2023" name="Commun. Biol.">
        <title>Genome analysis of Parmales, the sister group of diatoms, reveals the evolutionary specialization of diatoms from phago-mixotrophs to photoautotrophs.</title>
        <authorList>
            <person name="Ban H."/>
            <person name="Sato S."/>
            <person name="Yoshikawa S."/>
            <person name="Yamada K."/>
            <person name="Nakamura Y."/>
            <person name="Ichinomiya M."/>
            <person name="Sato N."/>
            <person name="Blanc-Mathieu R."/>
            <person name="Endo H."/>
            <person name="Kuwata A."/>
            <person name="Ogata H."/>
        </authorList>
    </citation>
    <scope>NUCLEOTIDE SEQUENCE [LARGE SCALE GENOMIC DNA]</scope>
</reference>
<feature type="compositionally biased region" description="Acidic residues" evidence="2">
    <location>
        <begin position="1047"/>
        <end position="1063"/>
    </location>
</feature>
<evidence type="ECO:0000256" key="1">
    <source>
        <dbReference type="PROSITE-ProRule" id="PRU00703"/>
    </source>
</evidence>